<sequence length="211" mass="23196">MYTPSAFAEQDLAGLDWLLARDPFATLVTPGGDGLPVATHLPVLYARHGGQVLLEGHWARPNPQAGHAGPALLVVHGPHHYISPGWYPDKAQAARVPTWNYAAAHLSGTLEPLHEEADLASIVARLGERFEPPVGGHWRYDPDDERERRQLRGIVGFRFHPSRIELKFKLNQNHPPANVEGAIAGLRRQPGDAAAEVAALMADRLARRRPE</sequence>
<dbReference type="PANTHER" id="PTHR35802:SF1">
    <property type="entry name" value="PROTEASE SYNTHASE AND SPORULATION PROTEIN PAI 2"/>
    <property type="match status" value="1"/>
</dbReference>
<dbReference type="Proteomes" id="UP001597033">
    <property type="component" value="Unassembled WGS sequence"/>
</dbReference>
<dbReference type="PIRSF" id="PIRSF010372">
    <property type="entry name" value="PaiB"/>
    <property type="match status" value="1"/>
</dbReference>
<protein>
    <submittedName>
        <fullName evidence="1">FMN-binding negative transcriptional regulator</fullName>
    </submittedName>
</protein>
<evidence type="ECO:0000313" key="1">
    <source>
        <dbReference type="EMBL" id="MFD1042967.1"/>
    </source>
</evidence>
<organism evidence="1 2">
    <name type="scientific">Pseudoxanthomonas kaohsiungensis</name>
    <dbReference type="NCBI Taxonomy" id="283923"/>
    <lineage>
        <taxon>Bacteria</taxon>
        <taxon>Pseudomonadati</taxon>
        <taxon>Pseudomonadota</taxon>
        <taxon>Gammaproteobacteria</taxon>
        <taxon>Lysobacterales</taxon>
        <taxon>Lysobacteraceae</taxon>
        <taxon>Pseudoxanthomonas</taxon>
    </lineage>
</organism>
<comment type="caution">
    <text evidence="1">The sequence shown here is derived from an EMBL/GenBank/DDBJ whole genome shotgun (WGS) entry which is preliminary data.</text>
</comment>
<dbReference type="InterPro" id="IPR007396">
    <property type="entry name" value="TR_PAI2-type"/>
</dbReference>
<name>A0ABW3LZ99_9GAMM</name>
<evidence type="ECO:0000313" key="2">
    <source>
        <dbReference type="Proteomes" id="UP001597033"/>
    </source>
</evidence>
<dbReference type="Pfam" id="PF04299">
    <property type="entry name" value="FMN_bind_2"/>
    <property type="match status" value="1"/>
</dbReference>
<dbReference type="EMBL" id="JBHTKN010000007">
    <property type="protein sequence ID" value="MFD1042967.1"/>
    <property type="molecule type" value="Genomic_DNA"/>
</dbReference>
<proteinExistence type="predicted"/>
<dbReference type="Gene3D" id="2.30.110.10">
    <property type="entry name" value="Electron Transport, Fmn-binding Protein, Chain A"/>
    <property type="match status" value="1"/>
</dbReference>
<keyword evidence="2" id="KW-1185">Reference proteome</keyword>
<dbReference type="PANTHER" id="PTHR35802">
    <property type="entry name" value="PROTEASE SYNTHASE AND SPORULATION PROTEIN PAI 2"/>
    <property type="match status" value="1"/>
</dbReference>
<reference evidence="2" key="1">
    <citation type="journal article" date="2019" name="Int. J. Syst. Evol. Microbiol.">
        <title>The Global Catalogue of Microorganisms (GCM) 10K type strain sequencing project: providing services to taxonomists for standard genome sequencing and annotation.</title>
        <authorList>
            <consortium name="The Broad Institute Genomics Platform"/>
            <consortium name="The Broad Institute Genome Sequencing Center for Infectious Disease"/>
            <person name="Wu L."/>
            <person name="Ma J."/>
        </authorList>
    </citation>
    <scope>NUCLEOTIDE SEQUENCE [LARGE SCALE GENOMIC DNA]</scope>
    <source>
        <strain evidence="2">CCUG 55854</strain>
    </source>
</reference>
<dbReference type="RefSeq" id="WP_162377391.1">
    <property type="nucleotide sequence ID" value="NZ_JBHTKN010000007.1"/>
</dbReference>
<dbReference type="InterPro" id="IPR012349">
    <property type="entry name" value="Split_barrel_FMN-bd"/>
</dbReference>
<accession>A0ABW3LZ99</accession>
<dbReference type="SUPFAM" id="SSF50475">
    <property type="entry name" value="FMN-binding split barrel"/>
    <property type="match status" value="1"/>
</dbReference>
<gene>
    <name evidence="1" type="ORF">ACFQ2N_11500</name>
</gene>